<dbReference type="EMBL" id="FRAS01000020">
    <property type="protein sequence ID" value="SHL75518.1"/>
    <property type="molecule type" value="Genomic_DNA"/>
</dbReference>
<accession>A0A1M7D7W4</accession>
<dbReference type="OrthoDB" id="886004at2"/>
<evidence type="ECO:0000313" key="1">
    <source>
        <dbReference type="EMBL" id="SHL75518.1"/>
    </source>
</evidence>
<evidence type="ECO:0000313" key="2">
    <source>
        <dbReference type="Proteomes" id="UP000183947"/>
    </source>
</evidence>
<dbReference type="STRING" id="1121959.SAMN02746009_03328"/>
<dbReference type="Proteomes" id="UP000183947">
    <property type="component" value="Unassembled WGS sequence"/>
</dbReference>
<protein>
    <submittedName>
        <fullName evidence="1">Uncharacterized protein</fullName>
    </submittedName>
</protein>
<dbReference type="AlphaFoldDB" id="A0A1M7D7W4"/>
<name>A0A1M7D7W4_9BACT</name>
<dbReference type="RefSeq" id="WP_073287600.1">
    <property type="nucleotide sequence ID" value="NZ_FRAS01000020.1"/>
</dbReference>
<sequence length="120" mass="12725">MFTTLQFSQLIAAAWAGPVAGHSAAIVHGVLPSGHQYTQYQVSYHVGGACYISTYDAQQCPFQAIASAVAAAAAAGVQVSRHRAQHIISRTAAALCGVQLTRPGFACRARRHRVARRVHA</sequence>
<keyword evidence="2" id="KW-1185">Reference proteome</keyword>
<gene>
    <name evidence="1" type="ORF">SAMN02746009_03328</name>
</gene>
<proteinExistence type="predicted"/>
<reference evidence="2" key="1">
    <citation type="submission" date="2016-11" db="EMBL/GenBank/DDBJ databases">
        <authorList>
            <person name="Varghese N."/>
            <person name="Submissions S."/>
        </authorList>
    </citation>
    <scope>NUCLEOTIDE SEQUENCE [LARGE SCALE GENOMIC DNA]</scope>
    <source>
        <strain evidence="2">DSM 18569</strain>
    </source>
</reference>
<organism evidence="1 2">
    <name type="scientific">Hymenobacter psychrotolerans DSM 18569</name>
    <dbReference type="NCBI Taxonomy" id="1121959"/>
    <lineage>
        <taxon>Bacteria</taxon>
        <taxon>Pseudomonadati</taxon>
        <taxon>Bacteroidota</taxon>
        <taxon>Cytophagia</taxon>
        <taxon>Cytophagales</taxon>
        <taxon>Hymenobacteraceae</taxon>
        <taxon>Hymenobacter</taxon>
    </lineage>
</organism>